<evidence type="ECO:0000256" key="17">
    <source>
        <dbReference type="SAM" id="MobiDB-lite"/>
    </source>
</evidence>
<dbReference type="VEuPathDB" id="FungiDB:I7I53_01297"/>
<dbReference type="GO" id="GO:0003924">
    <property type="term" value="F:GTPase activity"/>
    <property type="evidence" value="ECO:0007669"/>
    <property type="project" value="InterPro"/>
</dbReference>
<dbReference type="InterPro" id="IPR045873">
    <property type="entry name" value="Arl2"/>
</dbReference>
<evidence type="ECO:0000313" key="20">
    <source>
        <dbReference type="EMBL" id="EGC44324.1"/>
    </source>
</evidence>
<dbReference type="SUPFAM" id="SSF52540">
    <property type="entry name" value="P-loop containing nucleoside triphosphate hydrolases"/>
    <property type="match status" value="1"/>
</dbReference>
<feature type="compositionally biased region" description="Polar residues" evidence="17">
    <location>
        <begin position="1314"/>
        <end position="1323"/>
    </location>
</feature>
<feature type="compositionally biased region" description="Basic and acidic residues" evidence="17">
    <location>
        <begin position="571"/>
        <end position="586"/>
    </location>
</feature>
<feature type="domain" description="DUF7904" evidence="19">
    <location>
        <begin position="1546"/>
        <end position="1645"/>
    </location>
</feature>
<feature type="compositionally biased region" description="Low complexity" evidence="17">
    <location>
        <begin position="759"/>
        <end position="772"/>
    </location>
</feature>
<dbReference type="NCBIfam" id="TIGR00231">
    <property type="entry name" value="small_GTP"/>
    <property type="match status" value="1"/>
</dbReference>
<evidence type="ECO:0000256" key="16">
    <source>
        <dbReference type="PIRSR" id="PIRSR606689-2"/>
    </source>
</evidence>
<feature type="compositionally biased region" description="Low complexity" evidence="17">
    <location>
        <begin position="721"/>
        <end position="730"/>
    </location>
</feature>
<sequence>MLSILRKARLKDKEMRTLMLGLDNAGKTTIVKRIMNEDVTTVSPTLGFIIKSIDFQGYKLNIWDVGGQKTLRSYWRNYFEKTDALIWVVDATDRIRIDDCRQELAGLLQEERLMGASLLVFLNKTDVEGGMDKDEIREALQLDAIKTHKWTIFPCSAMTGRNLNEGLEWVPTCSCHRGTRLKTAQLRIERSGIINVGLLREAHSPFQIVIMDETKIRSRSLNEMRTKINKHRVSKHQKWAIAITVMTSKTTQPTRFIAACPDKLLIVPDIRPRPASWLIIILTPRKFLPDLVMSRFLALSRALTGSRIQHANRFFNCAIIKTTCLPVVARAMEADGSEDVNDFLNRIRELGNKRDREDEERTRKLEEEIIQGRREREARRAERARSISPTKDSPGPYGSPSWAGSVSHSSPVRAQSIEPPLALLPSPKREISDTTPATEEMGDSDMAKADDLARHSARLSTSSRPSSRGLTWQQRPGSRDLDAGIVPFPTFPSLKSAVETRLESTSTLDADSTPPRSHIAQSLASKDPTWFRQTSDRGIGSPAYRRAQDSSVSDVSMLSGNIRLPCFSRDPTVDSEKVINNDHTTDRSGSPSRASSTYATGSSGNRYSSVSSVATAGALGSPVPLSNSQRIESRASFTANDPHSADRFAMSPSQGRIAADRSSSPTKGLGGFVQSAMMKRSDSVSKRWSNQQTGRGTAVPKPGYQTPPSSLFREASDEVSHISSSRPGSSHTETTIVRQHTKGELEPSKSPNDVALKQSLPSRPLSRSDSISNVGDRPSDLPVSPSKTMDSRRWSPTKATWLESALNKPDSPKLKPQFQEEPEWKKGLNNRLRQSKASVDLGRPGSPKFSLQKENQPPTGISTQSLRESENRDSANTVKSSHPKLRSALQSNNEVLRIDTMASVAQTSEYPKKLDDLKSRPIASPRQMADSPASPSPISSQKGLGSIAKSPVDGISPQLKPSTPPLNNFRANLRRREITDGASNKDEPEFKNVFGKLRKTETKNYVAPDILKDNILRGKAGLNATGGPKKSDKIDEFKESILKQKEAMKTGGGSIRRPTTGDRGATSPDKPSPEIPEAITRQRTMTKSGPAVTSLLGNDRQLKPVELPKTVGVQREIKQSEAAGSDVQDPELEAIPSRILSIHGLEGEASDIVTYARNLPSDKLADIPAKPDQQPDVSLQQSAAKLHNNREIPEQSSKLAGIASKYDQSSIQAPPNGPRARSGTGKLADRLNPALAGLLSRGPPSSSGLSSGSNDKSSQPMPSQSELSESILPAKLTHTTKGRAKGPKRRLPQSGTSDQKPQKNEHKTPLKVELTTSWSLRDTNPSDDKLSQDTSPTKEDVRPLLKGLPPSKKESVTANAPFTPNGLQRKDKPSVSSKSPDLRQFTPTNNGPRRNDSEYDGTDTKFELLPSKKYAQIDTLPPTPIARRSTSNESFKSDGKPSPPPKPTTISTTNSSLSQKSLPPFPQERINSPPVPPKAAGPTLNKQSSSIGPKTSPFPESSEAINIFSSFFDTMPKASDKVEVDPQSILMSQPDVYPKINTISKQIWEITGDGKRKDLPANQGYILFEQSMYLCVHVFEEAGGPKTTQVHLWCGDEVAEAAIEDAQLFARKVARENSCKLELVKQGKEAPTLIQALGGIIITRRGSGSRANSSSMYMLCGRRHMGQIAFDEVDLTSKSLCSGYPYLISAKFGKLYLWQGRGSTADELGCARLIGMDLGLTGEIEEVIEGKEPPGFFETFPDTFQPTPAQTADHWKLKPTNGKYCCRLYRVDHELGQRFGSGFWGRRGTTSPVTRPNDVVQEIEPFCQRDLDPNHIHILDTFFEIFVIVGDRANARSAEFASALIFAQEYGIMAVSLQDRPFLPKSSVVIYGLSEECKRAFRKWDDRGILSPRKTPSVIPLNAAIEAIR</sequence>
<evidence type="ECO:0000256" key="12">
    <source>
        <dbReference type="ARBA" id="ARBA00023306"/>
    </source>
</evidence>
<dbReference type="PRINTS" id="PR00328">
    <property type="entry name" value="SAR1GTPBP"/>
</dbReference>
<dbReference type="InterPro" id="IPR006689">
    <property type="entry name" value="Small_GTPase_ARF/SAR"/>
</dbReference>
<dbReference type="SUPFAM" id="SSF55753">
    <property type="entry name" value="Actin depolymerizing proteins"/>
    <property type="match status" value="3"/>
</dbReference>
<feature type="region of interest" description="Disordered" evidence="17">
    <location>
        <begin position="505"/>
        <end position="607"/>
    </location>
</feature>
<feature type="region of interest" description="Disordered" evidence="17">
    <location>
        <begin position="904"/>
        <end position="971"/>
    </location>
</feature>
<feature type="compositionally biased region" description="Basic and acidic residues" evidence="17">
    <location>
        <begin position="1300"/>
        <end position="1310"/>
    </location>
</feature>
<dbReference type="InterPro" id="IPR005225">
    <property type="entry name" value="Small_GTP-bd"/>
</dbReference>
<evidence type="ECO:0000256" key="14">
    <source>
        <dbReference type="ARBA" id="ARBA00077919"/>
    </source>
</evidence>
<dbReference type="Gene3D" id="3.40.20.10">
    <property type="entry name" value="Severin"/>
    <property type="match status" value="3"/>
</dbReference>
<feature type="domain" description="DUF4045" evidence="18">
    <location>
        <begin position="337"/>
        <end position="1048"/>
    </location>
</feature>
<keyword evidence="5" id="KW-1003">Cell membrane</keyword>
<feature type="binding site" evidence="15">
    <location>
        <begin position="21"/>
        <end position="28"/>
    </location>
    <ligand>
        <name>GTP</name>
        <dbReference type="ChEBI" id="CHEBI:37565"/>
    </ligand>
</feature>
<feature type="compositionally biased region" description="Low complexity" evidence="17">
    <location>
        <begin position="458"/>
        <end position="468"/>
    </location>
</feature>
<dbReference type="InterPro" id="IPR044612">
    <property type="entry name" value="ARL2/3"/>
</dbReference>
<feature type="compositionally biased region" description="Basic and acidic residues" evidence="17">
    <location>
        <begin position="445"/>
        <end position="454"/>
    </location>
</feature>
<dbReference type="Proteomes" id="UP000008142">
    <property type="component" value="Unassembled WGS sequence"/>
</dbReference>
<feature type="binding site" evidence="16">
    <location>
        <position position="28"/>
    </location>
    <ligand>
        <name>Mg(2+)</name>
        <dbReference type="ChEBI" id="CHEBI:18420"/>
    </ligand>
</feature>
<comment type="function">
    <text evidence="13">GTP-binding protein that functions in embryogenesis, cytokinesis, germline development and microtubulule cytoskeleton dynamics.</text>
</comment>
<feature type="binding site" evidence="15">
    <location>
        <begin position="123"/>
        <end position="126"/>
    </location>
    <ligand>
        <name>GTP</name>
        <dbReference type="ChEBI" id="CHEBI:37565"/>
    </ligand>
</feature>
<keyword evidence="7" id="KW-0519">Myristate</keyword>
<feature type="binding site" evidence="16">
    <location>
        <position position="45"/>
    </location>
    <ligand>
        <name>Mg(2+)</name>
        <dbReference type="ChEBI" id="CHEBI:18420"/>
    </ligand>
</feature>
<feature type="compositionally biased region" description="Basic residues" evidence="17">
    <location>
        <begin position="1278"/>
        <end position="1291"/>
    </location>
</feature>
<dbReference type="GO" id="GO:0046872">
    <property type="term" value="F:metal ion binding"/>
    <property type="evidence" value="ECO:0007669"/>
    <property type="project" value="UniProtKB-KW"/>
</dbReference>
<organism evidence="21">
    <name type="scientific">Ajellomyces capsulatus (strain H88)</name>
    <name type="common">Darling's disease fungus</name>
    <name type="synonym">Histoplasma capsulatum</name>
    <dbReference type="NCBI Taxonomy" id="544711"/>
    <lineage>
        <taxon>Eukaryota</taxon>
        <taxon>Fungi</taxon>
        <taxon>Dikarya</taxon>
        <taxon>Ascomycota</taxon>
        <taxon>Pezizomycotina</taxon>
        <taxon>Eurotiomycetes</taxon>
        <taxon>Eurotiomycetidae</taxon>
        <taxon>Onygenales</taxon>
        <taxon>Ajellomycetaceae</taxon>
        <taxon>Histoplasma</taxon>
    </lineage>
</organism>
<dbReference type="SMART" id="SM00178">
    <property type="entry name" value="SAR"/>
    <property type="match status" value="1"/>
</dbReference>
<feature type="compositionally biased region" description="Polar residues" evidence="17">
    <location>
        <begin position="587"/>
        <end position="600"/>
    </location>
</feature>
<feature type="compositionally biased region" description="Polar residues" evidence="17">
    <location>
        <begin position="959"/>
        <end position="970"/>
    </location>
</feature>
<keyword evidence="16" id="KW-0460">Magnesium</keyword>
<dbReference type="Pfam" id="PF00025">
    <property type="entry name" value="Arf"/>
    <property type="match status" value="1"/>
</dbReference>
<dbReference type="InterPro" id="IPR025118">
    <property type="entry name" value="DUF4045"/>
</dbReference>
<dbReference type="CDD" id="cd04154">
    <property type="entry name" value="Arl2"/>
    <property type="match status" value="1"/>
</dbReference>
<feature type="compositionally biased region" description="Basic and acidic residues" evidence="17">
    <location>
        <begin position="372"/>
        <end position="385"/>
    </location>
</feature>
<evidence type="ECO:0000256" key="4">
    <source>
        <dbReference type="ARBA" id="ARBA00022473"/>
    </source>
</evidence>
<keyword evidence="16" id="KW-0479">Metal-binding</keyword>
<keyword evidence="12" id="KW-0131">Cell cycle</keyword>
<evidence type="ECO:0000256" key="7">
    <source>
        <dbReference type="ARBA" id="ARBA00022707"/>
    </source>
</evidence>
<dbReference type="GO" id="GO:0005886">
    <property type="term" value="C:plasma membrane"/>
    <property type="evidence" value="ECO:0007669"/>
    <property type="project" value="UniProtKB-SubCell"/>
</dbReference>
<dbReference type="Pfam" id="PF13254">
    <property type="entry name" value="DUF4045"/>
    <property type="match status" value="1"/>
</dbReference>
<evidence type="ECO:0000256" key="13">
    <source>
        <dbReference type="ARBA" id="ARBA00055307"/>
    </source>
</evidence>
<feature type="compositionally biased region" description="Polar residues" evidence="17">
    <location>
        <begin position="402"/>
        <end position="413"/>
    </location>
</feature>
<keyword evidence="6" id="KW-0963">Cytoplasm</keyword>
<evidence type="ECO:0000256" key="8">
    <source>
        <dbReference type="ARBA" id="ARBA00022741"/>
    </source>
</evidence>
<feature type="compositionally biased region" description="Polar residues" evidence="17">
    <location>
        <begin position="1259"/>
        <end position="1268"/>
    </location>
</feature>
<feature type="binding site" evidence="15">
    <location>
        <position position="67"/>
    </location>
    <ligand>
        <name>GTP</name>
        <dbReference type="ChEBI" id="CHEBI:37565"/>
    </ligand>
</feature>
<keyword evidence="10" id="KW-0472">Membrane</keyword>
<proteinExistence type="inferred from homology"/>
<comment type="subcellular location">
    <subcellularLocation>
        <location evidence="1">Cell membrane</location>
    </subcellularLocation>
    <subcellularLocation>
        <location evidence="2">Cytoplasm</location>
    </subcellularLocation>
</comment>
<evidence type="ECO:0000256" key="1">
    <source>
        <dbReference type="ARBA" id="ARBA00004236"/>
    </source>
</evidence>
<feature type="compositionally biased region" description="Basic and acidic residues" evidence="17">
    <location>
        <begin position="1324"/>
        <end position="1343"/>
    </location>
</feature>
<evidence type="ECO:0000256" key="5">
    <source>
        <dbReference type="ARBA" id="ARBA00022475"/>
    </source>
</evidence>
<dbReference type="SMART" id="SM00177">
    <property type="entry name" value="ARF"/>
    <property type="match status" value="1"/>
</dbReference>
<dbReference type="PANTHER" id="PTHR45697">
    <property type="entry name" value="ADP-RIBOSYLATION FACTOR-LIKE PROTEIN 2-RELATED"/>
    <property type="match status" value="1"/>
</dbReference>
<feature type="compositionally biased region" description="Basic and acidic residues" evidence="17">
    <location>
        <begin position="910"/>
        <end position="919"/>
    </location>
</feature>
<name>F0UGM4_AJEC8</name>
<evidence type="ECO:0000256" key="2">
    <source>
        <dbReference type="ARBA" id="ARBA00004496"/>
    </source>
</evidence>
<feature type="region of interest" description="Disordered" evidence="17">
    <location>
        <begin position="1164"/>
        <end position="1498"/>
    </location>
</feature>
<dbReference type="GO" id="GO:0051015">
    <property type="term" value="F:actin filament binding"/>
    <property type="evidence" value="ECO:0007669"/>
    <property type="project" value="InterPro"/>
</dbReference>
<dbReference type="InterPro" id="IPR007122">
    <property type="entry name" value="Villin/Gelsolin"/>
</dbReference>
<dbReference type="VEuPathDB" id="FungiDB:I7I53_02886"/>
<evidence type="ECO:0000256" key="10">
    <source>
        <dbReference type="ARBA" id="ARBA00023136"/>
    </source>
</evidence>
<feature type="compositionally biased region" description="Low complexity" evidence="17">
    <location>
        <begin position="1235"/>
        <end position="1258"/>
    </location>
</feature>
<dbReference type="GO" id="GO:0005525">
    <property type="term" value="F:GTP binding"/>
    <property type="evidence" value="ECO:0007669"/>
    <property type="project" value="UniProtKB-KW"/>
</dbReference>
<dbReference type="OMA" id="AFFEIYV"/>
<dbReference type="Pfam" id="PF25480">
    <property type="entry name" value="DUF7904"/>
    <property type="match status" value="1"/>
</dbReference>
<dbReference type="InterPro" id="IPR027417">
    <property type="entry name" value="P-loop_NTPase"/>
</dbReference>
<comment type="similarity">
    <text evidence="3">Belongs to the small GTPase superfamily. Arf family.</text>
</comment>
<dbReference type="FunFam" id="3.40.50.300:FF:000981">
    <property type="entry name" value="ADP-ribosylation factor-like 2"/>
    <property type="match status" value="1"/>
</dbReference>
<evidence type="ECO:0000256" key="3">
    <source>
        <dbReference type="ARBA" id="ARBA00010290"/>
    </source>
</evidence>
<feature type="compositionally biased region" description="Polar residues" evidence="17">
    <location>
        <begin position="1356"/>
        <end position="1366"/>
    </location>
</feature>
<protein>
    <recommendedName>
        <fullName evidence="14">Abnormal eversion of vulva protein 20</fullName>
    </recommendedName>
</protein>
<feature type="compositionally biased region" description="Basic and acidic residues" evidence="17">
    <location>
        <begin position="1393"/>
        <end position="1406"/>
    </location>
</feature>
<dbReference type="EMBL" id="DS990638">
    <property type="protein sequence ID" value="EGC44324.1"/>
    <property type="molecule type" value="Genomic_DNA"/>
</dbReference>
<keyword evidence="8 15" id="KW-0547">Nucleotide-binding</keyword>
<feature type="region of interest" description="Disordered" evidence="17">
    <location>
        <begin position="1046"/>
        <end position="1103"/>
    </location>
</feature>
<dbReference type="OrthoDB" id="6375767at2759"/>
<evidence type="ECO:0000256" key="15">
    <source>
        <dbReference type="PIRSR" id="PIRSR606689-1"/>
    </source>
</evidence>
<dbReference type="Gene3D" id="3.40.50.300">
    <property type="entry name" value="P-loop containing nucleotide triphosphate hydrolases"/>
    <property type="match status" value="1"/>
</dbReference>
<reference evidence="21" key="1">
    <citation type="submission" date="2008-07" db="EMBL/GenBank/DDBJ databases">
        <title>Annotation of Ajellomyces capsulatus strain H88.</title>
        <authorList>
            <person name="Champion M."/>
            <person name="Cuomo C."/>
            <person name="Ma L.-J."/>
            <person name="Henn M.R."/>
            <person name="Sil A."/>
            <person name="Goldman B."/>
            <person name="Young S.K."/>
            <person name="Kodira C.D."/>
            <person name="Zeng Q."/>
            <person name="Koehrsen M."/>
            <person name="Alvarado L."/>
            <person name="Berlin A."/>
            <person name="Borenstein D."/>
            <person name="Chen Z."/>
            <person name="Engels R."/>
            <person name="Freedman E."/>
            <person name="Gellesch M."/>
            <person name="Goldberg J."/>
            <person name="Griggs A."/>
            <person name="Gujja S."/>
            <person name="Heiman D."/>
            <person name="Hepburn T."/>
            <person name="Howarth C."/>
            <person name="Jen D."/>
            <person name="Larson L."/>
            <person name="Lewis B."/>
            <person name="Mehta T."/>
            <person name="Park D."/>
            <person name="Pearson M."/>
            <person name="Roberts A."/>
            <person name="Saif S."/>
            <person name="Shea T."/>
            <person name="Shenoy N."/>
            <person name="Sisk P."/>
            <person name="Stolte C."/>
            <person name="Sykes S."/>
            <person name="Walk T."/>
            <person name="White J."/>
            <person name="Yandava C."/>
            <person name="Klein B."/>
            <person name="McEwen J.G."/>
            <person name="Puccia R."/>
            <person name="Goldman G.H."/>
            <person name="Felipe M.S."/>
            <person name="Nino-Vega G."/>
            <person name="San-Blas G."/>
            <person name="Taylor J."/>
            <person name="Mendoza L."/>
            <person name="Galagan J."/>
            <person name="Nusbaum C."/>
            <person name="Birren B."/>
        </authorList>
    </citation>
    <scope>NUCLEOTIDE SEQUENCE [LARGE SCALE GENOMIC DNA]</scope>
    <source>
        <strain evidence="21">H88</strain>
    </source>
</reference>
<evidence type="ECO:0000256" key="9">
    <source>
        <dbReference type="ARBA" id="ARBA00023134"/>
    </source>
</evidence>
<accession>F0UGM4</accession>
<dbReference type="PROSITE" id="PS51417">
    <property type="entry name" value="ARF"/>
    <property type="match status" value="1"/>
</dbReference>
<keyword evidence="9 15" id="KW-0342">GTP-binding</keyword>
<dbReference type="STRING" id="544711.F0UGM4"/>
<keyword evidence="11" id="KW-0449">Lipoprotein</keyword>
<feature type="compositionally biased region" description="Low complexity" evidence="17">
    <location>
        <begin position="931"/>
        <end position="940"/>
    </location>
</feature>
<feature type="region of interest" description="Disordered" evidence="17">
    <location>
        <begin position="636"/>
        <end position="892"/>
    </location>
</feature>
<feature type="compositionally biased region" description="Polar residues" evidence="17">
    <location>
        <begin position="1484"/>
        <end position="1493"/>
    </location>
</feature>
<feature type="compositionally biased region" description="Polar residues" evidence="17">
    <location>
        <begin position="686"/>
        <end position="695"/>
    </location>
</feature>
<evidence type="ECO:0000259" key="18">
    <source>
        <dbReference type="Pfam" id="PF13254"/>
    </source>
</evidence>
<evidence type="ECO:0000259" key="19">
    <source>
        <dbReference type="Pfam" id="PF25480"/>
    </source>
</evidence>
<evidence type="ECO:0000256" key="6">
    <source>
        <dbReference type="ARBA" id="ARBA00022490"/>
    </source>
</evidence>
<keyword evidence="4" id="KW-0217">Developmental protein</keyword>
<evidence type="ECO:0000256" key="11">
    <source>
        <dbReference type="ARBA" id="ARBA00023288"/>
    </source>
</evidence>
<dbReference type="InterPro" id="IPR029006">
    <property type="entry name" value="ADF-H/Gelsolin-like_dom_sf"/>
</dbReference>
<dbReference type="InterPro" id="IPR057226">
    <property type="entry name" value="DUF7904"/>
</dbReference>
<gene>
    <name evidence="20" type="ORF">HCEG_03539</name>
</gene>
<evidence type="ECO:0000313" key="21">
    <source>
        <dbReference type="Proteomes" id="UP000008142"/>
    </source>
</evidence>
<dbReference type="HOGENOM" id="CLU_001208_0_0_1"/>
<feature type="compositionally biased region" description="Polar residues" evidence="17">
    <location>
        <begin position="549"/>
        <end position="559"/>
    </location>
</feature>
<feature type="compositionally biased region" description="Polar residues" evidence="17">
    <location>
        <begin position="852"/>
        <end position="866"/>
    </location>
</feature>
<feature type="region of interest" description="Disordered" evidence="17">
    <location>
        <begin position="372"/>
        <end position="484"/>
    </location>
</feature>
<dbReference type="SMART" id="SM00262">
    <property type="entry name" value="GEL"/>
    <property type="match status" value="2"/>
</dbReference>
<dbReference type="GO" id="GO:0005737">
    <property type="term" value="C:cytoplasm"/>
    <property type="evidence" value="ECO:0007669"/>
    <property type="project" value="UniProtKB-SubCell"/>
</dbReference>